<evidence type="ECO:0000256" key="2">
    <source>
        <dbReference type="SAM" id="MobiDB-lite"/>
    </source>
</evidence>
<name>A0ABN1DYP4_SACER</name>
<comment type="similarity">
    <text evidence="1">Belongs to the mycobacterial PPE family.</text>
</comment>
<dbReference type="Proteomes" id="UP001500729">
    <property type="component" value="Unassembled WGS sequence"/>
</dbReference>
<evidence type="ECO:0000256" key="1">
    <source>
        <dbReference type="ARBA" id="ARBA00010652"/>
    </source>
</evidence>
<feature type="compositionally biased region" description="Gly residues" evidence="2">
    <location>
        <begin position="430"/>
        <end position="508"/>
    </location>
</feature>
<dbReference type="SUPFAM" id="SSF140459">
    <property type="entry name" value="PE/PPE dimer-like"/>
    <property type="match status" value="1"/>
</dbReference>
<keyword evidence="5" id="KW-1185">Reference proteome</keyword>
<dbReference type="EMBL" id="BAAAGS010000067">
    <property type="protein sequence ID" value="GAA0555601.1"/>
    <property type="molecule type" value="Genomic_DNA"/>
</dbReference>
<evidence type="ECO:0000313" key="5">
    <source>
        <dbReference type="Proteomes" id="UP001500729"/>
    </source>
</evidence>
<feature type="domain" description="PPE" evidence="3">
    <location>
        <begin position="45"/>
        <end position="175"/>
    </location>
</feature>
<proteinExistence type="inferred from homology"/>
<evidence type="ECO:0000313" key="4">
    <source>
        <dbReference type="EMBL" id="GAA0555601.1"/>
    </source>
</evidence>
<dbReference type="Pfam" id="PF00823">
    <property type="entry name" value="PPE"/>
    <property type="match status" value="1"/>
</dbReference>
<protein>
    <recommendedName>
        <fullName evidence="3">PPE domain-containing protein</fullName>
    </recommendedName>
</protein>
<feature type="compositionally biased region" description="Polar residues" evidence="2">
    <location>
        <begin position="354"/>
        <end position="365"/>
    </location>
</feature>
<reference evidence="4 5" key="1">
    <citation type="journal article" date="2019" name="Int. J. Syst. Evol. Microbiol.">
        <title>The Global Catalogue of Microorganisms (GCM) 10K type strain sequencing project: providing services to taxonomists for standard genome sequencing and annotation.</title>
        <authorList>
            <consortium name="The Broad Institute Genomics Platform"/>
            <consortium name="The Broad Institute Genome Sequencing Center for Infectious Disease"/>
            <person name="Wu L."/>
            <person name="Ma J."/>
        </authorList>
    </citation>
    <scope>NUCLEOTIDE SEQUENCE [LARGE SCALE GENOMIC DNA]</scope>
    <source>
        <strain evidence="4 5">JCM 10303</strain>
    </source>
</reference>
<feature type="compositionally biased region" description="Gly residues" evidence="2">
    <location>
        <begin position="212"/>
        <end position="233"/>
    </location>
</feature>
<feature type="compositionally biased region" description="Basic and acidic residues" evidence="2">
    <location>
        <begin position="180"/>
        <end position="190"/>
    </location>
</feature>
<feature type="compositionally biased region" description="Low complexity" evidence="2">
    <location>
        <begin position="328"/>
        <end position="338"/>
    </location>
</feature>
<dbReference type="InterPro" id="IPR038332">
    <property type="entry name" value="PPE_sf"/>
</dbReference>
<evidence type="ECO:0000259" key="3">
    <source>
        <dbReference type="Pfam" id="PF00823"/>
    </source>
</evidence>
<organism evidence="4 5">
    <name type="scientific">Saccharopolyspora erythraea</name>
    <name type="common">Streptomyces erythraeus</name>
    <dbReference type="NCBI Taxonomy" id="1836"/>
    <lineage>
        <taxon>Bacteria</taxon>
        <taxon>Bacillati</taxon>
        <taxon>Actinomycetota</taxon>
        <taxon>Actinomycetes</taxon>
        <taxon>Pseudonocardiales</taxon>
        <taxon>Pseudonocardiaceae</taxon>
        <taxon>Saccharopolyspora</taxon>
    </lineage>
</organism>
<feature type="compositionally biased region" description="Low complexity" evidence="2">
    <location>
        <begin position="529"/>
        <end position="539"/>
    </location>
</feature>
<feature type="compositionally biased region" description="Low complexity" evidence="2">
    <location>
        <begin position="235"/>
        <end position="255"/>
    </location>
</feature>
<dbReference type="Gene3D" id="1.20.1260.20">
    <property type="entry name" value="PPE superfamily"/>
    <property type="match status" value="1"/>
</dbReference>
<dbReference type="RefSeq" id="WP_009949393.1">
    <property type="nucleotide sequence ID" value="NZ_BAAAGS010000067.1"/>
</dbReference>
<feature type="compositionally biased region" description="Polar residues" evidence="2">
    <location>
        <begin position="290"/>
        <end position="301"/>
    </location>
</feature>
<dbReference type="InterPro" id="IPR000030">
    <property type="entry name" value="PPE_dom"/>
</dbReference>
<feature type="region of interest" description="Disordered" evidence="2">
    <location>
        <begin position="180"/>
        <end position="559"/>
    </location>
</feature>
<gene>
    <name evidence="4" type="ORF">GCM10009533_61820</name>
</gene>
<comment type="caution">
    <text evidence="4">The sequence shown here is derived from an EMBL/GenBank/DDBJ whole genome shotgun (WGS) entry which is preliminary data.</text>
</comment>
<sequence length="559" mass="54668">MPSEAQAPTGPAADNALRETQNWAARSHRELYEAVHVANDPGRVGELAQQWSRLSSEMAEAAQQMAERLRATESGWQGEAATAARSAIQKLADWNVTAGETAGALGEWISAQGRIMETAKAQMPEPVEGAENLEKFAAATFVAGNMEAFHKASADARVLHERSSSAHQQAVEVMTWMEKESRVVDSDTPRFTRPPNPLEDEQPHMFGRSVAQGGGAGGPGGAQPQGGAGGPAGPGAPVDGQQPGGQPLNPQSPGGQAPGGQPLGGPGGGQPHGGRLPGDEITPGGPPGSPKQNVPTLSEFQPNAHGGGGPQGGGPSLQASPHGGGGPAQEVGGPSSGPYRGGGGAPRLGDFEPGSTTSQGTTFKPSTADPGQGQDITHQPRTFQGPDGPTVGGQPLNPGGGKRGPGGEQRGPGGPRAGWSGQIPPIPSTGGPGGTGLGGSGGAGGGAGGAGGAGSGAAGGPGMRGGTSGTGGVTGIGRGEGVPGGRGPGGPGQSGGAGAGAMGAGGMAPGAMGQRGRGDDDQQRSSKYVEGGPVVEVPGADLPPPVIGEGRRKKKQDQG</sequence>
<feature type="compositionally biased region" description="Gly residues" evidence="2">
    <location>
        <begin position="256"/>
        <end position="276"/>
    </location>
</feature>
<feature type="compositionally biased region" description="Gly residues" evidence="2">
    <location>
        <begin position="398"/>
        <end position="416"/>
    </location>
</feature>
<feature type="compositionally biased region" description="Gly residues" evidence="2">
    <location>
        <begin position="305"/>
        <end position="315"/>
    </location>
</feature>
<accession>A0ABN1DYP4</accession>